<evidence type="ECO:0000256" key="6">
    <source>
        <dbReference type="ARBA" id="ARBA00022968"/>
    </source>
</evidence>
<keyword evidence="8" id="KW-0333">Golgi apparatus</keyword>
<comment type="subcellular location">
    <subcellularLocation>
        <location evidence="1">Golgi apparatus membrane</location>
        <topology evidence="1">Single-pass type II membrane protein</topology>
    </subcellularLocation>
</comment>
<keyword evidence="5" id="KW-0812">Transmembrane</keyword>
<dbReference type="GO" id="GO:0000139">
    <property type="term" value="C:Golgi membrane"/>
    <property type="evidence" value="ECO:0007669"/>
    <property type="project" value="UniProtKB-SubCell"/>
</dbReference>
<comment type="similarity">
    <text evidence="2">Belongs to the glycosyltransferase 31 family.</text>
</comment>
<proteinExistence type="inferred from homology"/>
<evidence type="ECO:0000256" key="2">
    <source>
        <dbReference type="ARBA" id="ARBA00008661"/>
    </source>
</evidence>
<keyword evidence="6" id="KW-0735">Signal-anchor</keyword>
<evidence type="ECO:0000256" key="1">
    <source>
        <dbReference type="ARBA" id="ARBA00004323"/>
    </source>
</evidence>
<keyword evidence="11" id="KW-1185">Reference proteome</keyword>
<keyword evidence="3" id="KW-0328">Glycosyltransferase</keyword>
<evidence type="ECO:0000256" key="5">
    <source>
        <dbReference type="ARBA" id="ARBA00022692"/>
    </source>
</evidence>
<comment type="caution">
    <text evidence="10">The sequence shown here is derived from an EMBL/GenBank/DDBJ whole genome shotgun (WGS) entry which is preliminary data.</text>
</comment>
<dbReference type="Pfam" id="PF01762">
    <property type="entry name" value="Galactosyl_T"/>
    <property type="match status" value="1"/>
</dbReference>
<dbReference type="Proteomes" id="UP001283361">
    <property type="component" value="Unassembled WGS sequence"/>
</dbReference>
<evidence type="ECO:0000256" key="9">
    <source>
        <dbReference type="ARBA" id="ARBA00023136"/>
    </source>
</evidence>
<evidence type="ECO:0000313" key="11">
    <source>
        <dbReference type="Proteomes" id="UP001283361"/>
    </source>
</evidence>
<keyword evidence="7" id="KW-1133">Transmembrane helix</keyword>
<dbReference type="GO" id="GO:0016758">
    <property type="term" value="F:hexosyltransferase activity"/>
    <property type="evidence" value="ECO:0007669"/>
    <property type="project" value="InterPro"/>
</dbReference>
<organism evidence="10 11">
    <name type="scientific">Elysia crispata</name>
    <name type="common">lettuce slug</name>
    <dbReference type="NCBI Taxonomy" id="231223"/>
    <lineage>
        <taxon>Eukaryota</taxon>
        <taxon>Metazoa</taxon>
        <taxon>Spiralia</taxon>
        <taxon>Lophotrochozoa</taxon>
        <taxon>Mollusca</taxon>
        <taxon>Gastropoda</taxon>
        <taxon>Heterobranchia</taxon>
        <taxon>Euthyneura</taxon>
        <taxon>Panpulmonata</taxon>
        <taxon>Sacoglossa</taxon>
        <taxon>Placobranchoidea</taxon>
        <taxon>Plakobranchidae</taxon>
        <taxon>Elysia</taxon>
    </lineage>
</organism>
<evidence type="ECO:0000256" key="7">
    <source>
        <dbReference type="ARBA" id="ARBA00022989"/>
    </source>
</evidence>
<sequence length="214" mass="25124">MVKEDFWDFKNMTKDFININKTTGRENAKFLQIRMYFGPQRPLKRLATSTLPVRASPGWAGRTPAVRRRNTSPSVIYGYLSNKAKVHRKGKYWIGEDEFSGKTFPQFCNGYFVVATRDVIDDIYEVSKTIRFFRLEDVFIYGTGRQVMLDVQLIHLDVVTHFVLKYQDCVKDHKYRCKYIAVHMPPDMIMKYYNLTMEQRRMLAHTGGPHNSSD</sequence>
<evidence type="ECO:0000256" key="3">
    <source>
        <dbReference type="ARBA" id="ARBA00022676"/>
    </source>
</evidence>
<evidence type="ECO:0000313" key="10">
    <source>
        <dbReference type="EMBL" id="KAK3729056.1"/>
    </source>
</evidence>
<reference evidence="10" key="1">
    <citation type="journal article" date="2023" name="G3 (Bethesda)">
        <title>A reference genome for the long-term kleptoplast-retaining sea slug Elysia crispata morphotype clarki.</title>
        <authorList>
            <person name="Eastman K.E."/>
            <person name="Pendleton A.L."/>
            <person name="Shaikh M.A."/>
            <person name="Suttiyut T."/>
            <person name="Ogas R."/>
            <person name="Tomko P."/>
            <person name="Gavelis G."/>
            <person name="Widhalm J.R."/>
            <person name="Wisecaver J.H."/>
        </authorList>
    </citation>
    <scope>NUCLEOTIDE SEQUENCE</scope>
    <source>
        <strain evidence="10">ECLA1</strain>
    </source>
</reference>
<accession>A0AAE1CQK4</accession>
<evidence type="ECO:0000256" key="4">
    <source>
        <dbReference type="ARBA" id="ARBA00022679"/>
    </source>
</evidence>
<dbReference type="AlphaFoldDB" id="A0AAE1CQK4"/>
<protein>
    <recommendedName>
        <fullName evidence="12">Hexosyltransferase</fullName>
    </recommendedName>
</protein>
<gene>
    <name evidence="10" type="ORF">RRG08_005429</name>
</gene>
<name>A0AAE1CQK4_9GAST</name>
<keyword evidence="4" id="KW-0808">Transferase</keyword>
<evidence type="ECO:0008006" key="12">
    <source>
        <dbReference type="Google" id="ProtNLM"/>
    </source>
</evidence>
<dbReference type="EMBL" id="JAWDGP010007160">
    <property type="protein sequence ID" value="KAK3729056.1"/>
    <property type="molecule type" value="Genomic_DNA"/>
</dbReference>
<evidence type="ECO:0000256" key="8">
    <source>
        <dbReference type="ARBA" id="ARBA00023034"/>
    </source>
</evidence>
<keyword evidence="9" id="KW-0472">Membrane</keyword>
<dbReference type="InterPro" id="IPR002659">
    <property type="entry name" value="Glyco_trans_31"/>
</dbReference>